<keyword evidence="6" id="KW-1185">Reference proteome</keyword>
<dbReference type="Gene3D" id="1.10.530.10">
    <property type="match status" value="1"/>
</dbReference>
<feature type="domain" description="Resuscitation-promoting factor core lysozyme-like" evidence="4">
    <location>
        <begin position="56"/>
        <end position="132"/>
    </location>
</feature>
<dbReference type="GO" id="GO:0016787">
    <property type="term" value="F:hydrolase activity"/>
    <property type="evidence" value="ECO:0007669"/>
    <property type="project" value="UniProtKB-KW"/>
</dbReference>
<dbReference type="Proteomes" id="UP000592181">
    <property type="component" value="Unassembled WGS sequence"/>
</dbReference>
<organism evidence="5 6">
    <name type="scientific">Janibacter alkaliphilus</name>
    <dbReference type="NCBI Taxonomy" id="1069963"/>
    <lineage>
        <taxon>Bacteria</taxon>
        <taxon>Bacillati</taxon>
        <taxon>Actinomycetota</taxon>
        <taxon>Actinomycetes</taxon>
        <taxon>Micrococcales</taxon>
        <taxon>Intrasporangiaceae</taxon>
        <taxon>Janibacter</taxon>
    </lineage>
</organism>
<comment type="similarity">
    <text evidence="1">Belongs to the transglycosylase family. Rpf subfamily.</text>
</comment>
<sequence length="257" mass="27260">MFYAPKHAKVAPTSPTRRRVAGVALAGATATAGTVATAASASATTSAPSASTASSAATANVWDRVAACESGGNWSINTGNGFYGGLQFTAQTWRGFGGARYAPYAHQASKSEQITIAKKVLRGQGPGAWPVCSRRAGLTTANGLAASSGSSTSSRSTSRVSLTSGRLTEDGQLGARTKAAIEEWIGAPTDGRLGTKWDIHRLQREVGVPQSERNGWMHKRSFVLKLQKRFGATQNGVWGQELTREMQEYLNWKLARR</sequence>
<dbReference type="InterPro" id="IPR010618">
    <property type="entry name" value="RPF"/>
</dbReference>
<dbReference type="AlphaFoldDB" id="A0A852X3B9"/>
<accession>A0A852X3B9</accession>
<evidence type="ECO:0000256" key="2">
    <source>
        <dbReference type="ARBA" id="ARBA00022801"/>
    </source>
</evidence>
<evidence type="ECO:0000256" key="1">
    <source>
        <dbReference type="ARBA" id="ARBA00010830"/>
    </source>
</evidence>
<dbReference type="InterPro" id="IPR023346">
    <property type="entry name" value="Lysozyme-like_dom_sf"/>
</dbReference>
<dbReference type="SUPFAM" id="SSF53955">
    <property type="entry name" value="Lysozyme-like"/>
    <property type="match status" value="1"/>
</dbReference>
<protein>
    <recommendedName>
        <fullName evidence="4">Resuscitation-promoting factor core lysozyme-like domain-containing protein</fullName>
    </recommendedName>
</protein>
<dbReference type="RefSeq" id="WP_179462403.1">
    <property type="nucleotide sequence ID" value="NZ_JACBZX010000001.1"/>
</dbReference>
<evidence type="ECO:0000313" key="5">
    <source>
        <dbReference type="EMBL" id="NYG36967.1"/>
    </source>
</evidence>
<evidence type="ECO:0000256" key="3">
    <source>
        <dbReference type="SAM" id="MobiDB-lite"/>
    </source>
</evidence>
<proteinExistence type="inferred from homology"/>
<feature type="region of interest" description="Disordered" evidence="3">
    <location>
        <begin position="143"/>
        <end position="166"/>
    </location>
</feature>
<evidence type="ECO:0000313" key="6">
    <source>
        <dbReference type="Proteomes" id="UP000592181"/>
    </source>
</evidence>
<name>A0A852X3B9_9MICO</name>
<keyword evidence="2" id="KW-0378">Hydrolase</keyword>
<dbReference type="Pfam" id="PF06737">
    <property type="entry name" value="Transglycosylas"/>
    <property type="match status" value="1"/>
</dbReference>
<comment type="caution">
    <text evidence="5">The sequence shown here is derived from an EMBL/GenBank/DDBJ whole genome shotgun (WGS) entry which is preliminary data.</text>
</comment>
<evidence type="ECO:0000259" key="4">
    <source>
        <dbReference type="Pfam" id="PF06737"/>
    </source>
</evidence>
<dbReference type="CDD" id="cd13925">
    <property type="entry name" value="RPF"/>
    <property type="match status" value="1"/>
</dbReference>
<reference evidence="5 6" key="1">
    <citation type="submission" date="2020-07" db="EMBL/GenBank/DDBJ databases">
        <title>Sequencing the genomes of 1000 actinobacteria strains.</title>
        <authorList>
            <person name="Klenk H.-P."/>
        </authorList>
    </citation>
    <scope>NUCLEOTIDE SEQUENCE [LARGE SCALE GENOMIC DNA]</scope>
    <source>
        <strain evidence="5 6">DSM 24723</strain>
    </source>
</reference>
<gene>
    <name evidence="5" type="ORF">BJY28_001436</name>
</gene>
<dbReference type="EMBL" id="JACBZX010000001">
    <property type="protein sequence ID" value="NYG36967.1"/>
    <property type="molecule type" value="Genomic_DNA"/>
</dbReference>